<reference evidence="2 3" key="1">
    <citation type="submission" date="2020-01" db="EMBL/GenBank/DDBJ databases">
        <title>Identification and distribution of gene clusters putatively required for synthesis of sphingolipid metabolism inhibitors in phylogenetically diverse species of the filamentous fungus Fusarium.</title>
        <authorList>
            <person name="Kim H.-S."/>
            <person name="Busman M."/>
            <person name="Brown D.W."/>
            <person name="Divon H."/>
            <person name="Uhlig S."/>
            <person name="Proctor R.H."/>
        </authorList>
    </citation>
    <scope>NUCLEOTIDE SEQUENCE [LARGE SCALE GENOMIC DNA]</scope>
    <source>
        <strain evidence="2 3">NRRL 20459</strain>
    </source>
</reference>
<comment type="caution">
    <text evidence="2">The sequence shown here is derived from an EMBL/GenBank/DDBJ whole genome shotgun (WGS) entry which is preliminary data.</text>
</comment>
<feature type="region of interest" description="Disordered" evidence="1">
    <location>
        <begin position="346"/>
        <end position="371"/>
    </location>
</feature>
<feature type="compositionally biased region" description="Basic and acidic residues" evidence="1">
    <location>
        <begin position="77"/>
        <end position="94"/>
    </location>
</feature>
<protein>
    <submittedName>
        <fullName evidence="2">Uncharacterized protein</fullName>
    </submittedName>
</protein>
<feature type="region of interest" description="Disordered" evidence="1">
    <location>
        <begin position="77"/>
        <end position="159"/>
    </location>
</feature>
<dbReference type="EMBL" id="JAADYS010001754">
    <property type="protein sequence ID" value="KAF4461253.1"/>
    <property type="molecule type" value="Genomic_DNA"/>
</dbReference>
<feature type="region of interest" description="Disordered" evidence="1">
    <location>
        <begin position="1"/>
        <end position="26"/>
    </location>
</feature>
<accession>A0A8H4P8G1</accession>
<name>A0A8H4P8G1_9HYPO</name>
<evidence type="ECO:0000313" key="2">
    <source>
        <dbReference type="EMBL" id="KAF4461253.1"/>
    </source>
</evidence>
<dbReference type="Proteomes" id="UP000554235">
    <property type="component" value="Unassembled WGS sequence"/>
</dbReference>
<evidence type="ECO:0000256" key="1">
    <source>
        <dbReference type="SAM" id="MobiDB-lite"/>
    </source>
</evidence>
<organism evidence="2 3">
    <name type="scientific">Fusarium albosuccineum</name>
    <dbReference type="NCBI Taxonomy" id="1237068"/>
    <lineage>
        <taxon>Eukaryota</taxon>
        <taxon>Fungi</taxon>
        <taxon>Dikarya</taxon>
        <taxon>Ascomycota</taxon>
        <taxon>Pezizomycotina</taxon>
        <taxon>Sordariomycetes</taxon>
        <taxon>Hypocreomycetidae</taxon>
        <taxon>Hypocreales</taxon>
        <taxon>Nectriaceae</taxon>
        <taxon>Fusarium</taxon>
        <taxon>Fusarium decemcellulare species complex</taxon>
    </lineage>
</organism>
<sequence>MSARGIRAKSHSLSFRPGTAGGRGVPPITVPTQTHTIQMLCSVELTDSHHEHGKVNWIGRWAEQLVKIRDLARLDPWSDERPRGLKHEMGDKGWPDQGGSGRVSSTARSRGRRELAATSDHSDAARQKPDGTGQDSTCNTRQAADRRQTAAGHSHPSIHPSIAAPHRLFLLVSLQLTNSPLLIVISNSNSSCNNSNSIIVHHQRTLLLTHHNSRANWHQAILQPDLNQPLSRLLLPSFRHLSRTLISQGPLLRPLTAALHGTLAGYAPPPQRHQAPAIVYLPRLPRIRLPAYLHPYLSQTPTSTIVAFVDRRDRFQSDTLPLHRLAPFALVTHRDTALLPTVAHPDSTLTQSAPSRPRCQSVASPLPSPSATTTRLLYRNIGAR</sequence>
<feature type="compositionally biased region" description="Basic residues" evidence="1">
    <location>
        <begin position="1"/>
        <end position="10"/>
    </location>
</feature>
<evidence type="ECO:0000313" key="3">
    <source>
        <dbReference type="Proteomes" id="UP000554235"/>
    </source>
</evidence>
<proteinExistence type="predicted"/>
<feature type="compositionally biased region" description="Basic and acidic residues" evidence="1">
    <location>
        <begin position="112"/>
        <end position="129"/>
    </location>
</feature>
<keyword evidence="3" id="KW-1185">Reference proteome</keyword>
<dbReference type="AlphaFoldDB" id="A0A8H4P8G1"/>
<gene>
    <name evidence="2" type="ORF">FALBO_11965</name>
</gene>